<reference evidence="2" key="2">
    <citation type="journal article" date="2024" name="Plant">
        <title>Genomic evolution and insights into agronomic trait innovations of Sesamum species.</title>
        <authorList>
            <person name="Miao H."/>
            <person name="Wang L."/>
            <person name="Qu L."/>
            <person name="Liu H."/>
            <person name="Sun Y."/>
            <person name="Le M."/>
            <person name="Wang Q."/>
            <person name="Wei S."/>
            <person name="Zheng Y."/>
            <person name="Lin W."/>
            <person name="Duan Y."/>
            <person name="Cao H."/>
            <person name="Xiong S."/>
            <person name="Wang X."/>
            <person name="Wei L."/>
            <person name="Li C."/>
            <person name="Ma Q."/>
            <person name="Ju M."/>
            <person name="Zhao R."/>
            <person name="Li G."/>
            <person name="Mu C."/>
            <person name="Tian Q."/>
            <person name="Mei H."/>
            <person name="Zhang T."/>
            <person name="Gao T."/>
            <person name="Zhang H."/>
        </authorList>
    </citation>
    <scope>NUCLEOTIDE SEQUENCE</scope>
    <source>
        <strain evidence="2">3651</strain>
    </source>
</reference>
<proteinExistence type="predicted"/>
<gene>
    <name evidence="2" type="ORF">Salat_1415100</name>
</gene>
<reference evidence="2" key="1">
    <citation type="submission" date="2020-06" db="EMBL/GenBank/DDBJ databases">
        <authorList>
            <person name="Li T."/>
            <person name="Hu X."/>
            <person name="Zhang T."/>
            <person name="Song X."/>
            <person name="Zhang H."/>
            <person name="Dai N."/>
            <person name="Sheng W."/>
            <person name="Hou X."/>
            <person name="Wei L."/>
        </authorList>
    </citation>
    <scope>NUCLEOTIDE SEQUENCE</scope>
    <source>
        <strain evidence="2">3651</strain>
        <tissue evidence="2">Leaf</tissue>
    </source>
</reference>
<dbReference type="EMBL" id="JACGWO010000005">
    <property type="protein sequence ID" value="KAK4426465.1"/>
    <property type="molecule type" value="Genomic_DNA"/>
</dbReference>
<feature type="compositionally biased region" description="Low complexity" evidence="1">
    <location>
        <begin position="1"/>
        <end position="21"/>
    </location>
</feature>
<feature type="region of interest" description="Disordered" evidence="1">
    <location>
        <begin position="1"/>
        <end position="25"/>
    </location>
</feature>
<dbReference type="AlphaFoldDB" id="A0AAE1YAC1"/>
<comment type="caution">
    <text evidence="2">The sequence shown here is derived from an EMBL/GenBank/DDBJ whole genome shotgun (WGS) entry which is preliminary data.</text>
</comment>
<evidence type="ECO:0000313" key="3">
    <source>
        <dbReference type="Proteomes" id="UP001293254"/>
    </source>
</evidence>
<organism evidence="2 3">
    <name type="scientific">Sesamum alatum</name>
    <dbReference type="NCBI Taxonomy" id="300844"/>
    <lineage>
        <taxon>Eukaryota</taxon>
        <taxon>Viridiplantae</taxon>
        <taxon>Streptophyta</taxon>
        <taxon>Embryophyta</taxon>
        <taxon>Tracheophyta</taxon>
        <taxon>Spermatophyta</taxon>
        <taxon>Magnoliopsida</taxon>
        <taxon>eudicotyledons</taxon>
        <taxon>Gunneridae</taxon>
        <taxon>Pentapetalae</taxon>
        <taxon>asterids</taxon>
        <taxon>lamiids</taxon>
        <taxon>Lamiales</taxon>
        <taxon>Pedaliaceae</taxon>
        <taxon>Sesamum</taxon>
    </lineage>
</organism>
<protein>
    <submittedName>
        <fullName evidence="2">Uncharacterized protein</fullName>
    </submittedName>
</protein>
<evidence type="ECO:0000256" key="1">
    <source>
        <dbReference type="SAM" id="MobiDB-lite"/>
    </source>
</evidence>
<evidence type="ECO:0000313" key="2">
    <source>
        <dbReference type="EMBL" id="KAK4426465.1"/>
    </source>
</evidence>
<keyword evidence="3" id="KW-1185">Reference proteome</keyword>
<dbReference type="Proteomes" id="UP001293254">
    <property type="component" value="Unassembled WGS sequence"/>
</dbReference>
<name>A0AAE1YAC1_9LAMI</name>
<accession>A0AAE1YAC1</accession>
<sequence>MGGDSTSDWTSSGTSGPNSPSLVSRILPQKIRGKMPRYTRISSSSKNASLVPIMASSEAMAVIFGTPTTVTEESIRKLVAQVALPATYDWALLSASDLANNLLS</sequence>